<dbReference type="Gene3D" id="3.20.20.140">
    <property type="entry name" value="Metal-dependent hydrolases"/>
    <property type="match status" value="1"/>
</dbReference>
<dbReference type="PANTHER" id="PTHR46124:SF3">
    <property type="entry name" value="HYDROLASE"/>
    <property type="match status" value="1"/>
</dbReference>
<dbReference type="Proteomes" id="UP000626370">
    <property type="component" value="Unassembled WGS sequence"/>
</dbReference>
<dbReference type="PROSITE" id="PS01091">
    <property type="entry name" value="TATD_3"/>
    <property type="match status" value="1"/>
</dbReference>
<sequence length="265" mass="29648">MSSLTFTDSHCHLDFSELSTQTPELLTQCYHAGIQRIIVPAVSPKNWQKTLNLVQNKTTDTPSVLAALGIHPWYLQGLTYQDLDILTSTIIKSRAKIIAIGETGIDGKIAKQQANLAKQITFFNEHIRIANQFKLPLIVHHRSSHPIIYQQLKQNPVDFGGVIHAFSGSYQQACQYIDLGFKLGIGGTISYERAQKTINTLKKLPLSSIILETDAPAMPLSGFQGMANSPLKIIDVFNLLCRYRNEEPETIAFAIEENIKDLFIR</sequence>
<evidence type="ECO:0000256" key="2">
    <source>
        <dbReference type="ARBA" id="ARBA00022801"/>
    </source>
</evidence>
<gene>
    <name evidence="3" type="primary">yjjV</name>
    <name evidence="3" type="ORF">GCM10011501_16410</name>
</gene>
<dbReference type="PIRSF" id="PIRSF005902">
    <property type="entry name" value="DNase_TatD"/>
    <property type="match status" value="1"/>
</dbReference>
<comment type="caution">
    <text evidence="3">The sequence shown here is derived from an EMBL/GenBank/DDBJ whole genome shotgun (WGS) entry which is preliminary data.</text>
</comment>
<evidence type="ECO:0000256" key="1">
    <source>
        <dbReference type="ARBA" id="ARBA00009275"/>
    </source>
</evidence>
<dbReference type="Pfam" id="PF01026">
    <property type="entry name" value="TatD_DNase"/>
    <property type="match status" value="1"/>
</dbReference>
<organism evidence="3 4">
    <name type="scientific">Thalassotalea profundi</name>
    <dbReference type="NCBI Taxonomy" id="2036687"/>
    <lineage>
        <taxon>Bacteria</taxon>
        <taxon>Pseudomonadati</taxon>
        <taxon>Pseudomonadota</taxon>
        <taxon>Gammaproteobacteria</taxon>
        <taxon>Alteromonadales</taxon>
        <taxon>Colwelliaceae</taxon>
        <taxon>Thalassotalea</taxon>
    </lineage>
</organism>
<dbReference type="RefSeq" id="WP_189377774.1">
    <property type="nucleotide sequence ID" value="NZ_BNAH01000005.1"/>
</dbReference>
<comment type="similarity">
    <text evidence="1">Belongs to the metallo-dependent hydrolases superfamily. TatD-type hydrolase family.</text>
</comment>
<keyword evidence="4" id="KW-1185">Reference proteome</keyword>
<dbReference type="EMBL" id="BNAH01000005">
    <property type="protein sequence ID" value="GHE87621.1"/>
    <property type="molecule type" value="Genomic_DNA"/>
</dbReference>
<evidence type="ECO:0000313" key="4">
    <source>
        <dbReference type="Proteomes" id="UP000626370"/>
    </source>
</evidence>
<dbReference type="InterPro" id="IPR032466">
    <property type="entry name" value="Metal_Hydrolase"/>
</dbReference>
<protein>
    <submittedName>
        <fullName evidence="3">DNAse</fullName>
    </submittedName>
</protein>
<reference evidence="4" key="1">
    <citation type="journal article" date="2019" name="Int. J. Syst. Evol. Microbiol.">
        <title>The Global Catalogue of Microorganisms (GCM) 10K type strain sequencing project: providing services to taxonomists for standard genome sequencing and annotation.</title>
        <authorList>
            <consortium name="The Broad Institute Genomics Platform"/>
            <consortium name="The Broad Institute Genome Sequencing Center for Infectious Disease"/>
            <person name="Wu L."/>
            <person name="Ma J."/>
        </authorList>
    </citation>
    <scope>NUCLEOTIDE SEQUENCE [LARGE SCALE GENOMIC DNA]</scope>
    <source>
        <strain evidence="4">CGMCC 1.15922</strain>
    </source>
</reference>
<keyword evidence="2" id="KW-0378">Hydrolase</keyword>
<dbReference type="CDD" id="cd01310">
    <property type="entry name" value="TatD_DNAse"/>
    <property type="match status" value="1"/>
</dbReference>
<dbReference type="InterPro" id="IPR001130">
    <property type="entry name" value="TatD-like"/>
</dbReference>
<proteinExistence type="inferred from homology"/>
<dbReference type="PANTHER" id="PTHR46124">
    <property type="entry name" value="D-AMINOACYL-TRNA DEACYLASE"/>
    <property type="match status" value="1"/>
</dbReference>
<dbReference type="SUPFAM" id="SSF51556">
    <property type="entry name" value="Metallo-dependent hydrolases"/>
    <property type="match status" value="1"/>
</dbReference>
<accession>A0ABQ3IL51</accession>
<name>A0ABQ3IL51_9GAMM</name>
<evidence type="ECO:0000313" key="3">
    <source>
        <dbReference type="EMBL" id="GHE87621.1"/>
    </source>
</evidence>
<dbReference type="InterPro" id="IPR018228">
    <property type="entry name" value="DNase_TatD-rel_CS"/>
</dbReference>